<evidence type="ECO:0000256" key="2">
    <source>
        <dbReference type="ARBA" id="ARBA00023015"/>
    </source>
</evidence>
<keyword evidence="5" id="KW-0175">Coiled coil</keyword>
<dbReference type="InterPro" id="IPR013019">
    <property type="entry name" value="MAD_homology_MH1"/>
</dbReference>
<feature type="region of interest" description="Disordered" evidence="6">
    <location>
        <begin position="395"/>
        <end position="426"/>
    </location>
</feature>
<feature type="region of interest" description="Disordered" evidence="6">
    <location>
        <begin position="329"/>
        <end position="358"/>
    </location>
</feature>
<feature type="compositionally biased region" description="Low complexity" evidence="6">
    <location>
        <begin position="329"/>
        <end position="340"/>
    </location>
</feature>
<evidence type="ECO:0000256" key="4">
    <source>
        <dbReference type="ARBA" id="ARBA00023242"/>
    </source>
</evidence>
<evidence type="ECO:0000313" key="9">
    <source>
        <dbReference type="WBParaSite" id="jg18714"/>
    </source>
</evidence>
<dbReference type="WBParaSite" id="jg18714">
    <property type="protein sequence ID" value="jg18714"/>
    <property type="gene ID" value="jg18714"/>
</dbReference>
<dbReference type="GO" id="GO:0000981">
    <property type="term" value="F:DNA-binding transcription factor activity, RNA polymerase II-specific"/>
    <property type="evidence" value="ECO:0007669"/>
    <property type="project" value="TreeGrafter"/>
</dbReference>
<dbReference type="InterPro" id="IPR036578">
    <property type="entry name" value="SMAD_MH1_sf"/>
</dbReference>
<feature type="compositionally biased region" description="Polar residues" evidence="6">
    <location>
        <begin position="345"/>
        <end position="358"/>
    </location>
</feature>
<dbReference type="GO" id="GO:0071144">
    <property type="term" value="C:heteromeric SMAD protein complex"/>
    <property type="evidence" value="ECO:0007669"/>
    <property type="project" value="TreeGrafter"/>
</dbReference>
<dbReference type="SMART" id="SM00523">
    <property type="entry name" value="DWA"/>
    <property type="match status" value="1"/>
</dbReference>
<dbReference type="Pfam" id="PF03165">
    <property type="entry name" value="MH1"/>
    <property type="match status" value="1"/>
</dbReference>
<feature type="domain" description="MH1" evidence="7">
    <location>
        <begin position="495"/>
        <end position="621"/>
    </location>
</feature>
<dbReference type="InterPro" id="IPR003619">
    <property type="entry name" value="MAD_homology1_Dwarfin-type"/>
</dbReference>
<dbReference type="PANTHER" id="PTHR13703:SF45">
    <property type="entry name" value="MOTHERS AGAINST DECAPENTAPLEGIC HOMOLOG"/>
    <property type="match status" value="1"/>
</dbReference>
<evidence type="ECO:0000256" key="1">
    <source>
        <dbReference type="ARBA" id="ARBA00004123"/>
    </source>
</evidence>
<dbReference type="GO" id="GO:0009653">
    <property type="term" value="P:anatomical structure morphogenesis"/>
    <property type="evidence" value="ECO:0007669"/>
    <property type="project" value="TreeGrafter"/>
</dbReference>
<keyword evidence="8" id="KW-1185">Reference proteome</keyword>
<dbReference type="GO" id="GO:0060395">
    <property type="term" value="P:SMAD protein signal transduction"/>
    <property type="evidence" value="ECO:0007669"/>
    <property type="project" value="TreeGrafter"/>
</dbReference>
<organism evidence="8 9">
    <name type="scientific">Ditylenchus dipsaci</name>
    <dbReference type="NCBI Taxonomy" id="166011"/>
    <lineage>
        <taxon>Eukaryota</taxon>
        <taxon>Metazoa</taxon>
        <taxon>Ecdysozoa</taxon>
        <taxon>Nematoda</taxon>
        <taxon>Chromadorea</taxon>
        <taxon>Rhabditida</taxon>
        <taxon>Tylenchina</taxon>
        <taxon>Tylenchomorpha</taxon>
        <taxon>Sphaerularioidea</taxon>
        <taxon>Anguinidae</taxon>
        <taxon>Anguininae</taxon>
        <taxon>Ditylenchus</taxon>
    </lineage>
</organism>
<dbReference type="GO" id="GO:0030509">
    <property type="term" value="P:BMP signaling pathway"/>
    <property type="evidence" value="ECO:0007669"/>
    <property type="project" value="TreeGrafter"/>
</dbReference>
<comment type="subcellular location">
    <subcellularLocation>
        <location evidence="1">Nucleus</location>
    </subcellularLocation>
</comment>
<protein>
    <submittedName>
        <fullName evidence="9">MH1 domain-containing protein</fullName>
    </submittedName>
</protein>
<dbReference type="SUPFAM" id="SSF56366">
    <property type="entry name" value="SMAD MH1 domain"/>
    <property type="match status" value="1"/>
</dbReference>
<keyword evidence="4" id="KW-0539">Nucleus</keyword>
<evidence type="ECO:0000256" key="6">
    <source>
        <dbReference type="SAM" id="MobiDB-lite"/>
    </source>
</evidence>
<feature type="coiled-coil region" evidence="5">
    <location>
        <begin position="453"/>
        <end position="480"/>
    </location>
</feature>
<reference evidence="9" key="1">
    <citation type="submission" date="2022-11" db="UniProtKB">
        <authorList>
            <consortium name="WormBaseParasite"/>
        </authorList>
    </citation>
    <scope>IDENTIFICATION</scope>
</reference>
<evidence type="ECO:0000256" key="5">
    <source>
        <dbReference type="SAM" id="Coils"/>
    </source>
</evidence>
<evidence type="ECO:0000259" key="7">
    <source>
        <dbReference type="PROSITE" id="PS51075"/>
    </source>
</evidence>
<dbReference type="Gene3D" id="3.90.520.10">
    <property type="entry name" value="SMAD MH1 domain"/>
    <property type="match status" value="1"/>
</dbReference>
<feature type="region of interest" description="Disordered" evidence="6">
    <location>
        <begin position="282"/>
        <end position="306"/>
    </location>
</feature>
<feature type="compositionally biased region" description="Low complexity" evidence="6">
    <location>
        <begin position="78"/>
        <end position="117"/>
    </location>
</feature>
<dbReference type="GO" id="GO:0030154">
    <property type="term" value="P:cell differentiation"/>
    <property type="evidence" value="ECO:0007669"/>
    <property type="project" value="TreeGrafter"/>
</dbReference>
<accession>A0A915DEF1</accession>
<dbReference type="PANTHER" id="PTHR13703">
    <property type="entry name" value="SMAD"/>
    <property type="match status" value="1"/>
</dbReference>
<proteinExistence type="predicted"/>
<dbReference type="GO" id="GO:0051239">
    <property type="term" value="P:regulation of multicellular organismal process"/>
    <property type="evidence" value="ECO:0007669"/>
    <property type="project" value="UniProtKB-ARBA"/>
</dbReference>
<feature type="region of interest" description="Disordered" evidence="6">
    <location>
        <begin position="68"/>
        <end position="117"/>
    </location>
</feature>
<dbReference type="PROSITE" id="PS51075">
    <property type="entry name" value="MH1"/>
    <property type="match status" value="1"/>
</dbReference>
<evidence type="ECO:0000256" key="3">
    <source>
        <dbReference type="ARBA" id="ARBA00023163"/>
    </source>
</evidence>
<dbReference type="GO" id="GO:0000978">
    <property type="term" value="F:RNA polymerase II cis-regulatory region sequence-specific DNA binding"/>
    <property type="evidence" value="ECO:0007669"/>
    <property type="project" value="TreeGrafter"/>
</dbReference>
<keyword evidence="3" id="KW-0804">Transcription</keyword>
<feature type="compositionally biased region" description="Low complexity" evidence="6">
    <location>
        <begin position="282"/>
        <end position="301"/>
    </location>
</feature>
<sequence length="805" mass="87553">MNTTKAILGMEQANKGFLLSPAIAAAISRALQTTTTGIYWDELIEPKSMSNSEPTSSAEVVSGYSIHEASSEATPTTTGQQYSSYLGSQSSLPLPPQLTTSNLPSSSSGISTATTSHPLQQQHRNLLLNLSLIAAATTQAPTSSSAPCFTQNTCTTTRRCMKGRRFQATHQLSTTPHPMVRFPPPTASINIVLPSVISSIKERELEVAECLAQMRNQSLQNAAVDLNPNASFFQSLTTPLPSLNTNQLLHGSPLQPTPSTDAMAEQLRTLQQLQLASQLHTQQQQQLASSSNSQQQMQSTTMRVPAASSELLNSQLLQALVQKLQQHQQAQGSSAANSQLFGAQPTYNPHHTPSPIQQQPAMVIPTTSAAVDQQQQLLLQCLAASKASQSLAALSPIRQQSNPGVKDSQPKVGGGELGSPSKYSKPRIVAPLKKRSILVPPHHNESDGEEDLIVHDRQQLQRQQQQVNRARAEIKNGQTEGGQALRLPYSSESCHTITKFLMNFNLSADVDFSKKAIESLIKRLRDKRDELDFFIQAVHDGGVQNANSPCVTIPRTLDGRLQVAGRKGFPHVVYSRIFRWPELHKNEIKHLPQCKAAFDMKCDSVCVNPFHYQRSVAASSSSHIDQVLENSQEVGLLSGQPALAPPKQHSPLQMDFLNTSACSSSSASYIQKMIEQHKVASLQLPVNSSNSTEGHRKQSLKPTADMTLSLSSSAQSKQWLADFSSALAMVQPNSTTESAIPASNHLSGSEDLKQQEQLVKTHTSLPLQLSPGIAEKLSQLRYDSQPSEQAKKQAIVSGEKLFWTA</sequence>
<dbReference type="GO" id="GO:0070411">
    <property type="term" value="F:I-SMAD binding"/>
    <property type="evidence" value="ECO:0007669"/>
    <property type="project" value="TreeGrafter"/>
</dbReference>
<keyword evidence="2" id="KW-0805">Transcription regulation</keyword>
<feature type="region of interest" description="Disordered" evidence="6">
    <location>
        <begin position="686"/>
        <end position="707"/>
    </location>
</feature>
<dbReference type="Proteomes" id="UP000887574">
    <property type="component" value="Unplaced"/>
</dbReference>
<name>A0A915DEF1_9BILA</name>
<dbReference type="AlphaFoldDB" id="A0A915DEF1"/>
<dbReference type="InterPro" id="IPR013790">
    <property type="entry name" value="Dwarfin"/>
</dbReference>
<evidence type="ECO:0000313" key="8">
    <source>
        <dbReference type="Proteomes" id="UP000887574"/>
    </source>
</evidence>